<organism evidence="7 8">
    <name type="scientific">Luteibacter rhizovicinus DSM 16549</name>
    <dbReference type="NCBI Taxonomy" id="1440763"/>
    <lineage>
        <taxon>Bacteria</taxon>
        <taxon>Pseudomonadati</taxon>
        <taxon>Pseudomonadota</taxon>
        <taxon>Gammaproteobacteria</taxon>
        <taxon>Lysobacterales</taxon>
        <taxon>Rhodanobacteraceae</taxon>
        <taxon>Luteibacter</taxon>
    </lineage>
</organism>
<proteinExistence type="predicted"/>
<sequence length="793" mass="79152">MQSQNRFSPRIACAANSFRGVAMLTLSAALMLVVAAPTRAAVTQGVVVAGKATIAHGATTTTINQSTAKVAINWESFSIPAGQTVRFTQPDIHSVALNRVIGSDPSVILGNLAANGQVFLINPNGVLFGRGSSVNVGGLVASTMAISDADFMAGRYAFIHAGRGSVVNLGNIQVTEGGYVALMGRSVSNQGVISARLGSVALAAGEAITLDVAGDGLLNVSVPQGAIDALAENGGLIRADGGRVLLTAQAASGLLDSAVNNTGVIEARTLQDRAGTIQLMGDMQGGKVNVNGTLDASAPDGGNGGFIETSAAHVSVRPTARVTTVAALGAPGTWLIDPHDFTIGSAPGDDIAGSTLGGQLVTTSIAITTVGAGADAGDIFVNDPVSWTASGAPTTLSLTADRDVHINAAITAVDGNFSVCCGRDINVQGAISATRGSVLLAAGRDVNADSAITVTDGNLMMCAGNNVNISSAVVLTRGTADAARSLALPLGLTLSADTDGTGPGIGGGTVVFAAAAPPSAVTNAPINVYYNPVSYTAPTDYSNNFTLVGSSVINQRMLVFATGGDKVEDGSTGTTLTDLKGTPPGVVLVAGTGSSANFDSADPGADRGISFTGYSLAGIDANDYALPFNCCGPALAHTTGTISAAPVVPPTTPDTPVPPTTPLPPTDNPVPPATPTSPTSPTDSPTSPETPGSPGSTPTSGPSAIDTNPDSGTIPFPPPAVVEALPSPAGPVFGIVWPLTAFGLLPTAPEGSLVQVTSEPVPTMMLAEAPVPAAPTRRPAYARPLLAPKPYRN</sequence>
<feature type="chain" id="PRO_5009853221" description="Filamentous haemagglutinin FhaB/tRNA nuclease CdiA-like TPS domain-containing protein" evidence="5">
    <location>
        <begin position="41"/>
        <end position="793"/>
    </location>
</feature>
<evidence type="ECO:0000256" key="5">
    <source>
        <dbReference type="SAM" id="SignalP"/>
    </source>
</evidence>
<dbReference type="InterPro" id="IPR012334">
    <property type="entry name" value="Pectin_lyas_fold"/>
</dbReference>
<evidence type="ECO:0000256" key="3">
    <source>
        <dbReference type="ARBA" id="ARBA00022729"/>
    </source>
</evidence>
<dbReference type="KEGG" id="lrz:BJI69_13650"/>
<dbReference type="InterPro" id="IPR011050">
    <property type="entry name" value="Pectin_lyase_fold/virulence"/>
</dbReference>
<dbReference type="InterPro" id="IPR008638">
    <property type="entry name" value="FhaB/CdiA-like_TPS"/>
</dbReference>
<protein>
    <recommendedName>
        <fullName evidence="6">Filamentous haemagglutinin FhaB/tRNA nuclease CdiA-like TPS domain-containing protein</fullName>
    </recommendedName>
</protein>
<feature type="region of interest" description="Disordered" evidence="4">
    <location>
        <begin position="646"/>
        <end position="719"/>
    </location>
</feature>
<keyword evidence="2" id="KW-0964">Secreted</keyword>
<evidence type="ECO:0000256" key="1">
    <source>
        <dbReference type="ARBA" id="ARBA00004613"/>
    </source>
</evidence>
<keyword evidence="3 5" id="KW-0732">Signal</keyword>
<feature type="domain" description="Filamentous haemagglutinin FhaB/tRNA nuclease CdiA-like TPS" evidence="6">
    <location>
        <begin position="38"/>
        <end position="150"/>
    </location>
</feature>
<dbReference type="GO" id="GO:0005576">
    <property type="term" value="C:extracellular region"/>
    <property type="evidence" value="ECO:0007669"/>
    <property type="project" value="UniProtKB-SubCell"/>
</dbReference>
<evidence type="ECO:0000259" key="6">
    <source>
        <dbReference type="SMART" id="SM00912"/>
    </source>
</evidence>
<feature type="signal peptide" evidence="5">
    <location>
        <begin position="1"/>
        <end position="40"/>
    </location>
</feature>
<dbReference type="PANTHER" id="PTHR12338">
    <property type="entry name" value="AUTOTRANSPORTER"/>
    <property type="match status" value="1"/>
</dbReference>
<evidence type="ECO:0000256" key="4">
    <source>
        <dbReference type="SAM" id="MobiDB-lite"/>
    </source>
</evidence>
<reference evidence="8" key="1">
    <citation type="submission" date="2016-09" db="EMBL/GenBank/DDBJ databases">
        <authorList>
            <person name="Lysoe E."/>
        </authorList>
    </citation>
    <scope>NUCLEOTIDE SEQUENCE [LARGE SCALE GENOMIC DNA]</scope>
    <source>
        <strain evidence="8">LJ96T</strain>
    </source>
</reference>
<dbReference type="SMART" id="SM00912">
    <property type="entry name" value="Haemagg_act"/>
    <property type="match status" value="1"/>
</dbReference>
<dbReference type="OrthoDB" id="218680at2"/>
<dbReference type="NCBIfam" id="TIGR01901">
    <property type="entry name" value="adhes_NPXG"/>
    <property type="match status" value="1"/>
</dbReference>
<comment type="subcellular location">
    <subcellularLocation>
        <location evidence="1">Secreted</location>
    </subcellularLocation>
</comment>
<evidence type="ECO:0000313" key="8">
    <source>
        <dbReference type="Proteomes" id="UP000182987"/>
    </source>
</evidence>
<dbReference type="Proteomes" id="UP000182987">
    <property type="component" value="Chromosome"/>
</dbReference>
<dbReference type="Pfam" id="PF05860">
    <property type="entry name" value="TPS"/>
    <property type="match status" value="1"/>
</dbReference>
<dbReference type="EMBL" id="CP017480">
    <property type="protein sequence ID" value="APG04833.1"/>
    <property type="molecule type" value="Genomic_DNA"/>
</dbReference>
<feature type="compositionally biased region" description="Pro residues" evidence="4">
    <location>
        <begin position="647"/>
        <end position="675"/>
    </location>
</feature>
<evidence type="ECO:0000256" key="2">
    <source>
        <dbReference type="ARBA" id="ARBA00022525"/>
    </source>
</evidence>
<dbReference type="Gene3D" id="2.160.20.10">
    <property type="entry name" value="Single-stranded right-handed beta-helix, Pectin lyase-like"/>
    <property type="match status" value="1"/>
</dbReference>
<evidence type="ECO:0000313" key="7">
    <source>
        <dbReference type="EMBL" id="APG04833.1"/>
    </source>
</evidence>
<dbReference type="InterPro" id="IPR050909">
    <property type="entry name" value="Bact_Autotransporter_VF"/>
</dbReference>
<dbReference type="PANTHER" id="PTHR12338:SF8">
    <property type="entry name" value="HEME_HEMOPEXIN-BINDING PROTEIN"/>
    <property type="match status" value="1"/>
</dbReference>
<dbReference type="STRING" id="1440763.BJI69_13650"/>
<accession>A0A1L3EUS4</accession>
<dbReference type="SUPFAM" id="SSF51126">
    <property type="entry name" value="Pectin lyase-like"/>
    <property type="match status" value="1"/>
</dbReference>
<keyword evidence="8" id="KW-1185">Reference proteome</keyword>
<name>A0A1L3EUS4_9GAMM</name>
<feature type="compositionally biased region" description="Low complexity" evidence="4">
    <location>
        <begin position="676"/>
        <end position="703"/>
    </location>
</feature>
<gene>
    <name evidence="7" type="ORF">BJI69_13650</name>
</gene>
<dbReference type="AlphaFoldDB" id="A0A1L3EUS4"/>